<dbReference type="InterPro" id="IPR032466">
    <property type="entry name" value="Metal_Hydrolase"/>
</dbReference>
<dbReference type="RefSeq" id="WP_094855284.1">
    <property type="nucleotide sequence ID" value="NZ_NEVM01000005.1"/>
</dbReference>
<dbReference type="GO" id="GO:0004038">
    <property type="term" value="F:allantoinase activity"/>
    <property type="evidence" value="ECO:0007669"/>
    <property type="project" value="TreeGrafter"/>
</dbReference>
<evidence type="ECO:0000313" key="2">
    <source>
        <dbReference type="EMBL" id="OZI30862.1"/>
    </source>
</evidence>
<name>A0A261S1N7_9BORD</name>
<dbReference type="OrthoDB" id="5687299at2"/>
<dbReference type="PANTHER" id="PTHR43668">
    <property type="entry name" value="ALLANTOINASE"/>
    <property type="match status" value="1"/>
</dbReference>
<evidence type="ECO:0000313" key="3">
    <source>
        <dbReference type="Proteomes" id="UP000216020"/>
    </source>
</evidence>
<dbReference type="Gene3D" id="2.30.40.10">
    <property type="entry name" value="Urease, subunit C, domain 1"/>
    <property type="match status" value="1"/>
</dbReference>
<dbReference type="InterPro" id="IPR011059">
    <property type="entry name" value="Metal-dep_hydrolase_composite"/>
</dbReference>
<dbReference type="SUPFAM" id="SSF51338">
    <property type="entry name" value="Composite domain of metallo-dependent hydrolases"/>
    <property type="match status" value="1"/>
</dbReference>
<dbReference type="InterPro" id="IPR006680">
    <property type="entry name" value="Amidohydro-rel"/>
</dbReference>
<comment type="caution">
    <text evidence="2">The sequence shown here is derived from an EMBL/GenBank/DDBJ whole genome shotgun (WGS) entry which is preliminary data.</text>
</comment>
<organism evidence="2 3">
    <name type="scientific">Bordetella genomosp. 10</name>
    <dbReference type="NCBI Taxonomy" id="1416804"/>
    <lineage>
        <taxon>Bacteria</taxon>
        <taxon>Pseudomonadati</taxon>
        <taxon>Pseudomonadota</taxon>
        <taxon>Betaproteobacteria</taxon>
        <taxon>Burkholderiales</taxon>
        <taxon>Alcaligenaceae</taxon>
        <taxon>Bordetella</taxon>
    </lineage>
</organism>
<dbReference type="GO" id="GO:0006145">
    <property type="term" value="P:purine nucleobase catabolic process"/>
    <property type="evidence" value="ECO:0007669"/>
    <property type="project" value="TreeGrafter"/>
</dbReference>
<evidence type="ECO:0000259" key="1">
    <source>
        <dbReference type="Pfam" id="PF01979"/>
    </source>
</evidence>
<dbReference type="EMBL" id="NEVM01000005">
    <property type="protein sequence ID" value="OZI30862.1"/>
    <property type="molecule type" value="Genomic_DNA"/>
</dbReference>
<dbReference type="Gene3D" id="3.20.20.140">
    <property type="entry name" value="Metal-dependent hydrolases"/>
    <property type="match status" value="1"/>
</dbReference>
<protein>
    <submittedName>
        <fullName evidence="2">Allantoinase</fullName>
    </submittedName>
</protein>
<dbReference type="SUPFAM" id="SSF51556">
    <property type="entry name" value="Metallo-dependent hydrolases"/>
    <property type="match status" value="1"/>
</dbReference>
<keyword evidence="3" id="KW-1185">Reference proteome</keyword>
<dbReference type="InterPro" id="IPR050138">
    <property type="entry name" value="DHOase/Allantoinase_Hydrolase"/>
</dbReference>
<accession>A0A261S1N7</accession>
<sequence>MGTKDQPDQGHVDLVIANGTVHTPEGSARLNVCVREGRIVGLTDAAATPPAAKVIDAKGLDVLPGLWHVHCHFREPGHTYKEDFTSGTTAAAAGGITFCIDMTNNDPHPTTLESFELKRATIAPKALVDYALYGGGLYPKTVAALAKAGAVGIKVFNTRHVKEVYPYISELGVVDHGILHELYEAVADTGLLCAVHHDDSEWCKRLTFRDYINAGRTTNRDYMEAYERGYMYGHGMAAGLAASTYYARVTGVRLHVLHMGVMPPAANELVRFAKRQGVDISGEMETATLFMTRAQAEKVGPGAYSWAYAPEAHWEAIRDGTADMLVGEHAPHTLEEITPGWQDAFSVPLGITGAQEFIPLVLNAVNEGKLGLGDVAKLCAEAPARRFGQYPRKGRIQVGADADFTIVDMQARQTFTVADMHTKSGYTAWEGISTQGMPVYTIVRGATVMDHGKITGTPGYGRFHPGIGAA</sequence>
<dbReference type="Proteomes" id="UP000216020">
    <property type="component" value="Unassembled WGS sequence"/>
</dbReference>
<dbReference type="AlphaFoldDB" id="A0A261S1N7"/>
<reference evidence="3" key="1">
    <citation type="submission" date="2017-05" db="EMBL/GenBank/DDBJ databases">
        <title>Complete and WGS of Bordetella genogroups.</title>
        <authorList>
            <person name="Spilker T."/>
            <person name="Lipuma J."/>
        </authorList>
    </citation>
    <scope>NUCLEOTIDE SEQUENCE [LARGE SCALE GENOMIC DNA]</scope>
    <source>
        <strain evidence="3">AU16122</strain>
    </source>
</reference>
<dbReference type="GO" id="GO:0005737">
    <property type="term" value="C:cytoplasm"/>
    <property type="evidence" value="ECO:0007669"/>
    <property type="project" value="TreeGrafter"/>
</dbReference>
<gene>
    <name evidence="2" type="ORF">CAL29_23100</name>
</gene>
<proteinExistence type="predicted"/>
<feature type="domain" description="Amidohydrolase-related" evidence="1">
    <location>
        <begin position="62"/>
        <end position="448"/>
    </location>
</feature>
<dbReference type="PANTHER" id="PTHR43668:SF2">
    <property type="entry name" value="ALLANTOINASE"/>
    <property type="match status" value="1"/>
</dbReference>
<dbReference type="Pfam" id="PF01979">
    <property type="entry name" value="Amidohydro_1"/>
    <property type="match status" value="1"/>
</dbReference>